<dbReference type="GO" id="GO:0051321">
    <property type="term" value="P:meiotic cell cycle"/>
    <property type="evidence" value="ECO:0007669"/>
    <property type="project" value="EnsemblFungi"/>
</dbReference>
<dbReference type="AlphaFoldDB" id="W6MWE3"/>
<dbReference type="PROSITE" id="PS00678">
    <property type="entry name" value="WD_REPEATS_1"/>
    <property type="match status" value="1"/>
</dbReference>
<keyword evidence="2 7" id="KW-0853">WD repeat</keyword>
<keyword evidence="3" id="KW-0132">Cell division</keyword>
<dbReference type="InterPro" id="IPR033010">
    <property type="entry name" value="Cdc20/Fizzy"/>
</dbReference>
<keyword evidence="5" id="KW-0498">Mitosis</keyword>
<feature type="repeat" description="WD" evidence="7">
    <location>
        <begin position="246"/>
        <end position="280"/>
    </location>
</feature>
<comment type="similarity">
    <text evidence="1">Belongs to the WD repeat CDC20/Fizzy family.</text>
</comment>
<dbReference type="GeneID" id="34520679"/>
<reference evidence="10" key="2">
    <citation type="submission" date="2014-02" db="EMBL/GenBank/DDBJ databases">
        <title>Complete DNA sequence of /Kuraishia capsulata/ illustrates novel genomic features among budding yeasts (/Saccharomycotina/).</title>
        <authorList>
            <person name="Morales L."/>
            <person name="Noel B."/>
            <person name="Porcel B."/>
            <person name="Marcet-Houben M."/>
            <person name="Hullo M-F."/>
            <person name="Sacerdot C."/>
            <person name="Tekaia F."/>
            <person name="Leh-Louis V."/>
            <person name="Despons L."/>
            <person name="Khanna V."/>
            <person name="Aury J-M."/>
            <person name="Barbe V."/>
            <person name="Couloux A."/>
            <person name="Labadie K."/>
            <person name="Pelletier E."/>
            <person name="Souciet J-L."/>
            <person name="Boekhout T."/>
            <person name="Gabaldon T."/>
            <person name="Wincker P."/>
            <person name="Dujon B."/>
        </authorList>
    </citation>
    <scope>NUCLEOTIDE SEQUENCE</scope>
    <source>
        <strain evidence="10">CBS 1993</strain>
    </source>
</reference>
<dbReference type="Pfam" id="PF24807">
    <property type="entry name" value="WD40_CDC20-Fz"/>
    <property type="match status" value="1"/>
</dbReference>
<dbReference type="GO" id="GO:0045842">
    <property type="term" value="P:positive regulation of mitotic metaphase/anaphase transition"/>
    <property type="evidence" value="ECO:0007669"/>
    <property type="project" value="EnsemblFungi"/>
</dbReference>
<dbReference type="GO" id="GO:0031145">
    <property type="term" value="P:anaphase-promoting complex-dependent catabolic process"/>
    <property type="evidence" value="ECO:0007669"/>
    <property type="project" value="EnsemblFungi"/>
</dbReference>
<protein>
    <recommendedName>
        <fullName evidence="9">CDC20/Fizzy WD40 domain-containing protein</fullName>
    </recommendedName>
</protein>
<dbReference type="GO" id="GO:0051301">
    <property type="term" value="P:cell division"/>
    <property type="evidence" value="ECO:0007669"/>
    <property type="project" value="UniProtKB-KW"/>
</dbReference>
<proteinExistence type="inferred from homology"/>
<dbReference type="FunFam" id="2.130.10.10:FF:000098">
    <property type="entry name" value="WD repeat-containing protein slp1"/>
    <property type="match status" value="1"/>
</dbReference>
<sequence>MTAFYGTSNAFGTIDLHSPLKMSPQHRNPIFQGMSPVGKMGQHQSIFTGSMSPNLRVVTTDWSGNRRGGETASSGQERSAAGSPNKRTLRRTNTADRFIPARHTVSGRLNQEENVPLPYASPSAHIESQSQKIYQNTVAEACGLDVSERILQFQPAPPESRKPADLKSQYRSSVPIQPSVAHARAKRVPTNPEKVLDAPGIVDDFYLNLLAWSSLNVLAVALEDAVYVWNASTGSVESLGSCNCLVTSVRWSDDGYYLSVGKNDGSVELYDVETLERVRTMKGHEARVGSQCWNQHILTSGSRSGRIFNHDVRQQQHIVATLDGHSAEVCGIEWRSDGEQLATGGNDNVVNVWDARSSIPKFTKTAHNAAVKALSWCPTQQSLLATGGGAADKQIHFWNTTVGARVNTIDVGHQVSSLRWGYANGIGKEICATHGSSYDNGVSVYAYPSLQKTGAIAQAHELRILNSALSPDGITLATVSADENLKFWKLFDCPKKSDMVSSLTTGKAMGKVMTIR</sequence>
<dbReference type="SUPFAM" id="SSF50978">
    <property type="entry name" value="WD40 repeat-like"/>
    <property type="match status" value="1"/>
</dbReference>
<keyword evidence="4" id="KW-0677">Repeat</keyword>
<evidence type="ECO:0000256" key="3">
    <source>
        <dbReference type="ARBA" id="ARBA00022618"/>
    </source>
</evidence>
<evidence type="ECO:0000256" key="8">
    <source>
        <dbReference type="SAM" id="MobiDB-lite"/>
    </source>
</evidence>
<evidence type="ECO:0000313" key="10">
    <source>
        <dbReference type="EMBL" id="CDK27295.1"/>
    </source>
</evidence>
<dbReference type="GO" id="GO:0010997">
    <property type="term" value="F:anaphase-promoting complex binding"/>
    <property type="evidence" value="ECO:0007669"/>
    <property type="project" value="EnsemblFungi"/>
</dbReference>
<evidence type="ECO:0000256" key="4">
    <source>
        <dbReference type="ARBA" id="ARBA00022737"/>
    </source>
</evidence>
<dbReference type="InterPro" id="IPR001680">
    <property type="entry name" value="WD40_rpt"/>
</dbReference>
<organism evidence="10 11">
    <name type="scientific">Kuraishia capsulata CBS 1993</name>
    <dbReference type="NCBI Taxonomy" id="1382522"/>
    <lineage>
        <taxon>Eukaryota</taxon>
        <taxon>Fungi</taxon>
        <taxon>Dikarya</taxon>
        <taxon>Ascomycota</taxon>
        <taxon>Saccharomycotina</taxon>
        <taxon>Pichiomycetes</taxon>
        <taxon>Pichiales</taxon>
        <taxon>Pichiaceae</taxon>
        <taxon>Kuraishia</taxon>
    </lineage>
</organism>
<evidence type="ECO:0000256" key="5">
    <source>
        <dbReference type="ARBA" id="ARBA00022776"/>
    </source>
</evidence>
<dbReference type="GO" id="GO:1990757">
    <property type="term" value="F:ubiquitin ligase activator activity"/>
    <property type="evidence" value="ECO:0007669"/>
    <property type="project" value="EnsemblFungi"/>
</dbReference>
<dbReference type="PANTHER" id="PTHR19918:SF8">
    <property type="entry name" value="FI02843P"/>
    <property type="match status" value="1"/>
</dbReference>
<reference evidence="10" key="1">
    <citation type="submission" date="2013-12" db="EMBL/GenBank/DDBJ databases">
        <authorList>
            <person name="Genoscope - CEA"/>
        </authorList>
    </citation>
    <scope>NUCLEOTIDE SEQUENCE</scope>
    <source>
        <strain evidence="10">CBS 1993</strain>
    </source>
</reference>
<feature type="region of interest" description="Disordered" evidence="8">
    <location>
        <begin position="59"/>
        <end position="100"/>
    </location>
</feature>
<keyword evidence="6" id="KW-0131">Cell cycle</keyword>
<feature type="repeat" description="WD" evidence="7">
    <location>
        <begin position="322"/>
        <end position="357"/>
    </location>
</feature>
<dbReference type="Proteomes" id="UP000019384">
    <property type="component" value="Unassembled WGS sequence"/>
</dbReference>
<accession>W6MWE3</accession>
<evidence type="ECO:0000256" key="6">
    <source>
        <dbReference type="ARBA" id="ARBA00023306"/>
    </source>
</evidence>
<feature type="repeat" description="WD" evidence="7">
    <location>
        <begin position="457"/>
        <end position="490"/>
    </location>
</feature>
<dbReference type="HOGENOM" id="CLU_014831_6_0_1"/>
<dbReference type="GO" id="GO:0005680">
    <property type="term" value="C:anaphase-promoting complex"/>
    <property type="evidence" value="ECO:0007669"/>
    <property type="project" value="EnsemblFungi"/>
</dbReference>
<dbReference type="GO" id="GO:1905786">
    <property type="term" value="P:positive regulation of anaphase-promoting complex-dependent catabolic process"/>
    <property type="evidence" value="ECO:0007669"/>
    <property type="project" value="EnsemblFungi"/>
</dbReference>
<dbReference type="PROSITE" id="PS50294">
    <property type="entry name" value="WD_REPEATS_REGION"/>
    <property type="match status" value="2"/>
</dbReference>
<feature type="domain" description="CDC20/Fizzy WD40" evidence="9">
    <location>
        <begin position="196"/>
        <end position="488"/>
    </location>
</feature>
<dbReference type="InterPro" id="IPR056150">
    <property type="entry name" value="WD40_CDC20-Fz"/>
</dbReference>
<dbReference type="PROSITE" id="PS50082">
    <property type="entry name" value="WD_REPEATS_2"/>
    <property type="match status" value="3"/>
</dbReference>
<dbReference type="PANTHER" id="PTHR19918">
    <property type="entry name" value="CELL DIVISION CYCLE 20 CDC20 FIZZY -RELATED"/>
    <property type="match status" value="1"/>
</dbReference>
<keyword evidence="11" id="KW-1185">Reference proteome</keyword>
<dbReference type="SMART" id="SM00320">
    <property type="entry name" value="WD40"/>
    <property type="match status" value="6"/>
</dbReference>
<evidence type="ECO:0000256" key="2">
    <source>
        <dbReference type="ARBA" id="ARBA00022574"/>
    </source>
</evidence>
<dbReference type="InterPro" id="IPR019775">
    <property type="entry name" value="WD40_repeat_CS"/>
</dbReference>
<dbReference type="Gene3D" id="2.130.10.10">
    <property type="entry name" value="YVTN repeat-like/Quinoprotein amine dehydrogenase"/>
    <property type="match status" value="1"/>
</dbReference>
<dbReference type="GO" id="GO:0040020">
    <property type="term" value="P:regulation of meiotic nuclear division"/>
    <property type="evidence" value="ECO:0007669"/>
    <property type="project" value="EnsemblFungi"/>
</dbReference>
<dbReference type="RefSeq" id="XP_022459291.1">
    <property type="nucleotide sequence ID" value="XM_022601671.1"/>
</dbReference>
<evidence type="ECO:0000313" key="11">
    <source>
        <dbReference type="Proteomes" id="UP000019384"/>
    </source>
</evidence>
<dbReference type="GO" id="GO:0007094">
    <property type="term" value="P:mitotic spindle assembly checkpoint signaling"/>
    <property type="evidence" value="ECO:0007669"/>
    <property type="project" value="EnsemblFungi"/>
</dbReference>
<dbReference type="GO" id="GO:1990333">
    <property type="term" value="C:mitotic checkpoint complex, CDC20-MAD2 subcomplex"/>
    <property type="evidence" value="ECO:0007669"/>
    <property type="project" value="EnsemblFungi"/>
</dbReference>
<evidence type="ECO:0000256" key="1">
    <source>
        <dbReference type="ARBA" id="ARBA00006445"/>
    </source>
</evidence>
<evidence type="ECO:0000256" key="7">
    <source>
        <dbReference type="PROSITE-ProRule" id="PRU00221"/>
    </source>
</evidence>
<evidence type="ECO:0000259" key="9">
    <source>
        <dbReference type="Pfam" id="PF24807"/>
    </source>
</evidence>
<name>W6MWE3_9ASCO</name>
<dbReference type="STRING" id="1382522.W6MWE3"/>
<dbReference type="EMBL" id="HG793128">
    <property type="protein sequence ID" value="CDK27295.1"/>
    <property type="molecule type" value="Genomic_DNA"/>
</dbReference>
<dbReference type="GO" id="GO:0034399">
    <property type="term" value="C:nuclear periphery"/>
    <property type="evidence" value="ECO:0007669"/>
    <property type="project" value="EnsemblFungi"/>
</dbReference>
<dbReference type="InterPro" id="IPR036322">
    <property type="entry name" value="WD40_repeat_dom_sf"/>
</dbReference>
<dbReference type="OrthoDB" id="10263272at2759"/>
<gene>
    <name evidence="10" type="ORF">KUCA_T00003273001</name>
</gene>
<dbReference type="InterPro" id="IPR015943">
    <property type="entry name" value="WD40/YVTN_repeat-like_dom_sf"/>
</dbReference>